<dbReference type="EMBL" id="BAAAPO010000040">
    <property type="protein sequence ID" value="GAA1800434.1"/>
    <property type="molecule type" value="Genomic_DNA"/>
</dbReference>
<comment type="caution">
    <text evidence="2">The sequence shown here is derived from an EMBL/GenBank/DDBJ whole genome shotgun (WGS) entry which is preliminary data.</text>
</comment>
<sequence>MEAAEGGAPIGVAGVRRAAAGRLNLYYRFAAVTHGSGLGREAARAVVAHATEWFPEHVVEAVIRPDHWPSVRTAEAVGLVAVGERQFDGDPPEAGASWVFELPRIARVDEIAETSRESLLDLWQRVTDAGGSVGFLPGAPRERIAEALAGHEAEMTAGHAFAVSLTDPDGALTGWGWWTQVPNPLLAQGRWLYRFMIDPARQGRHLGATLLAGMIGAARRDGAELLELGYRSGSGLGDFYARVGFVEVGRIPGAIRVGPGDFRDDVTMARRVDGSPLVYDGRH</sequence>
<feature type="domain" description="N-acetyltransferase" evidence="1">
    <location>
        <begin position="106"/>
        <end position="273"/>
    </location>
</feature>
<organism evidence="2 3">
    <name type="scientific">Nostocoides veronense</name>
    <dbReference type="NCBI Taxonomy" id="330836"/>
    <lineage>
        <taxon>Bacteria</taxon>
        <taxon>Bacillati</taxon>
        <taxon>Actinomycetota</taxon>
        <taxon>Actinomycetes</taxon>
        <taxon>Micrococcales</taxon>
        <taxon>Intrasporangiaceae</taxon>
        <taxon>Nostocoides</taxon>
    </lineage>
</organism>
<protein>
    <recommendedName>
        <fullName evidence="1">N-acetyltransferase domain-containing protein</fullName>
    </recommendedName>
</protein>
<dbReference type="Pfam" id="PF13302">
    <property type="entry name" value="Acetyltransf_3"/>
    <property type="match status" value="1"/>
</dbReference>
<reference evidence="3" key="1">
    <citation type="journal article" date="2019" name="Int. J. Syst. Evol. Microbiol.">
        <title>The Global Catalogue of Microorganisms (GCM) 10K type strain sequencing project: providing services to taxonomists for standard genome sequencing and annotation.</title>
        <authorList>
            <consortium name="The Broad Institute Genomics Platform"/>
            <consortium name="The Broad Institute Genome Sequencing Center for Infectious Disease"/>
            <person name="Wu L."/>
            <person name="Ma J."/>
        </authorList>
    </citation>
    <scope>NUCLEOTIDE SEQUENCE [LARGE SCALE GENOMIC DNA]</scope>
    <source>
        <strain evidence="3">JCM 15592</strain>
    </source>
</reference>
<dbReference type="Proteomes" id="UP001499938">
    <property type="component" value="Unassembled WGS sequence"/>
</dbReference>
<dbReference type="SUPFAM" id="SSF55729">
    <property type="entry name" value="Acyl-CoA N-acyltransferases (Nat)"/>
    <property type="match status" value="2"/>
</dbReference>
<dbReference type="InterPro" id="IPR000182">
    <property type="entry name" value="GNAT_dom"/>
</dbReference>
<evidence type="ECO:0000313" key="3">
    <source>
        <dbReference type="Proteomes" id="UP001499938"/>
    </source>
</evidence>
<proteinExistence type="predicted"/>
<dbReference type="Gene3D" id="3.40.630.30">
    <property type="match status" value="2"/>
</dbReference>
<evidence type="ECO:0000259" key="1">
    <source>
        <dbReference type="PROSITE" id="PS51186"/>
    </source>
</evidence>
<name>A0ABP4Y3J0_9MICO</name>
<gene>
    <name evidence="2" type="ORF">GCM10009811_25320</name>
</gene>
<accession>A0ABP4Y3J0</accession>
<evidence type="ECO:0000313" key="2">
    <source>
        <dbReference type="EMBL" id="GAA1800434.1"/>
    </source>
</evidence>
<dbReference type="PROSITE" id="PS51186">
    <property type="entry name" value="GNAT"/>
    <property type="match status" value="1"/>
</dbReference>
<dbReference type="Pfam" id="PF13673">
    <property type="entry name" value="Acetyltransf_10"/>
    <property type="match status" value="1"/>
</dbReference>
<dbReference type="InterPro" id="IPR016181">
    <property type="entry name" value="Acyl_CoA_acyltransferase"/>
</dbReference>
<keyword evidence="3" id="KW-1185">Reference proteome</keyword>